<evidence type="ECO:0000313" key="3">
    <source>
        <dbReference type="Proteomes" id="UP000000600"/>
    </source>
</evidence>
<proteinExistence type="predicted"/>
<gene>
    <name evidence="2" type="ORF">GSPATT00016303001</name>
</gene>
<feature type="coiled-coil region" evidence="1">
    <location>
        <begin position="144"/>
        <end position="192"/>
    </location>
</feature>
<dbReference type="GeneID" id="5034659"/>
<dbReference type="Proteomes" id="UP000000600">
    <property type="component" value="Unassembled WGS sequence"/>
</dbReference>
<organism evidence="2 3">
    <name type="scientific">Paramecium tetraurelia</name>
    <dbReference type="NCBI Taxonomy" id="5888"/>
    <lineage>
        <taxon>Eukaryota</taxon>
        <taxon>Sar</taxon>
        <taxon>Alveolata</taxon>
        <taxon>Ciliophora</taxon>
        <taxon>Intramacronucleata</taxon>
        <taxon>Oligohymenophorea</taxon>
        <taxon>Peniculida</taxon>
        <taxon>Parameciidae</taxon>
        <taxon>Paramecium</taxon>
    </lineage>
</organism>
<protein>
    <submittedName>
        <fullName evidence="2">Uncharacterized protein</fullName>
    </submittedName>
</protein>
<evidence type="ECO:0000256" key="1">
    <source>
        <dbReference type="SAM" id="Coils"/>
    </source>
</evidence>
<dbReference type="KEGG" id="ptm:GSPATT00016303001"/>
<dbReference type="EMBL" id="CT868407">
    <property type="protein sequence ID" value="CAK81477.1"/>
    <property type="molecule type" value="Genomic_DNA"/>
</dbReference>
<dbReference type="HOGENOM" id="CLU_1339780_0_0_1"/>
<dbReference type="AlphaFoldDB" id="A0DEL0"/>
<dbReference type="OMA" id="FFHTEAM"/>
<keyword evidence="1" id="KW-0175">Coiled coil</keyword>
<feature type="coiled-coil region" evidence="1">
    <location>
        <begin position="91"/>
        <end position="118"/>
    </location>
</feature>
<dbReference type="InParanoid" id="A0DEL0"/>
<dbReference type="OrthoDB" id="312378at2759"/>
<name>A0DEL0_PARTE</name>
<reference evidence="2 3" key="1">
    <citation type="journal article" date="2006" name="Nature">
        <title>Global trends of whole-genome duplications revealed by the ciliate Paramecium tetraurelia.</title>
        <authorList>
            <consortium name="Genoscope"/>
            <person name="Aury J.-M."/>
            <person name="Jaillon O."/>
            <person name="Duret L."/>
            <person name="Noel B."/>
            <person name="Jubin C."/>
            <person name="Porcel B.M."/>
            <person name="Segurens B."/>
            <person name="Daubin V."/>
            <person name="Anthouard V."/>
            <person name="Aiach N."/>
            <person name="Arnaiz O."/>
            <person name="Billaut A."/>
            <person name="Beisson J."/>
            <person name="Blanc I."/>
            <person name="Bouhouche K."/>
            <person name="Camara F."/>
            <person name="Duharcourt S."/>
            <person name="Guigo R."/>
            <person name="Gogendeau D."/>
            <person name="Katinka M."/>
            <person name="Keller A.-M."/>
            <person name="Kissmehl R."/>
            <person name="Klotz C."/>
            <person name="Koll F."/>
            <person name="Le Moue A."/>
            <person name="Lepere C."/>
            <person name="Malinsky S."/>
            <person name="Nowacki M."/>
            <person name="Nowak J.K."/>
            <person name="Plattner H."/>
            <person name="Poulain J."/>
            <person name="Ruiz F."/>
            <person name="Serrano V."/>
            <person name="Zagulski M."/>
            <person name="Dessen P."/>
            <person name="Betermier M."/>
            <person name="Weissenbach J."/>
            <person name="Scarpelli C."/>
            <person name="Schachter V."/>
            <person name="Sperling L."/>
            <person name="Meyer E."/>
            <person name="Cohen J."/>
            <person name="Wincker P."/>
        </authorList>
    </citation>
    <scope>NUCLEOTIDE SEQUENCE [LARGE SCALE GENOMIC DNA]</scope>
    <source>
        <strain evidence="2 3">Stock d4-2</strain>
    </source>
</reference>
<sequence length="205" mass="24124">MSIDWKYDMSMGEVIDFLENNSLSKQQYKDVILSYHIQRLNQNKIIKSTTQTSGQKQQHLVTTLSQKIADAIKSHQRIFNDQFFHTEAMFQQILTQNVQQLNESMEKVSTQLLNLAQSKSINSTLSILEKTQQFEKYDSTISGISDVQSELNQLEKFLSEYKLRFKELTDKLRNHQNKFNDERKNNKTQQEQLLKNILDISNQQQ</sequence>
<evidence type="ECO:0000313" key="2">
    <source>
        <dbReference type="EMBL" id="CAK81477.1"/>
    </source>
</evidence>
<dbReference type="RefSeq" id="XP_001448874.1">
    <property type="nucleotide sequence ID" value="XM_001448837.1"/>
</dbReference>
<accession>A0DEL0</accession>
<keyword evidence="3" id="KW-1185">Reference proteome</keyword>